<keyword evidence="5" id="KW-0560">Oxidoreductase</keyword>
<evidence type="ECO:0000313" key="11">
    <source>
        <dbReference type="Proteomes" id="UP001154282"/>
    </source>
</evidence>
<evidence type="ECO:0000313" key="10">
    <source>
        <dbReference type="EMBL" id="CAI0454997.1"/>
    </source>
</evidence>
<proteinExistence type="inferred from homology"/>
<dbReference type="Proteomes" id="UP001154282">
    <property type="component" value="Unassembled WGS sequence"/>
</dbReference>
<dbReference type="SUPFAM" id="SSF48264">
    <property type="entry name" value="Cytochrome P450"/>
    <property type="match status" value="1"/>
</dbReference>
<protein>
    <recommendedName>
        <fullName evidence="12">Cytochrome P450</fullName>
    </recommendedName>
</protein>
<dbReference type="Gene3D" id="1.10.630.10">
    <property type="entry name" value="Cytochrome P450"/>
    <property type="match status" value="1"/>
</dbReference>
<dbReference type="GO" id="GO:0016705">
    <property type="term" value="F:oxidoreductase activity, acting on paired donors, with incorporation or reduction of molecular oxygen"/>
    <property type="evidence" value="ECO:0007669"/>
    <property type="project" value="InterPro"/>
</dbReference>
<gene>
    <name evidence="10" type="ORF">LITE_LOCUS32176</name>
</gene>
<keyword evidence="9" id="KW-0732">Signal</keyword>
<dbReference type="PANTHER" id="PTHR24296">
    <property type="entry name" value="CYTOCHROME P450"/>
    <property type="match status" value="1"/>
</dbReference>
<organism evidence="10 11">
    <name type="scientific">Linum tenue</name>
    <dbReference type="NCBI Taxonomy" id="586396"/>
    <lineage>
        <taxon>Eukaryota</taxon>
        <taxon>Viridiplantae</taxon>
        <taxon>Streptophyta</taxon>
        <taxon>Embryophyta</taxon>
        <taxon>Tracheophyta</taxon>
        <taxon>Spermatophyta</taxon>
        <taxon>Magnoliopsida</taxon>
        <taxon>eudicotyledons</taxon>
        <taxon>Gunneridae</taxon>
        <taxon>Pentapetalae</taxon>
        <taxon>rosids</taxon>
        <taxon>fabids</taxon>
        <taxon>Malpighiales</taxon>
        <taxon>Linaceae</taxon>
        <taxon>Linum</taxon>
    </lineage>
</organism>
<dbReference type="InterPro" id="IPR036396">
    <property type="entry name" value="Cyt_P450_sf"/>
</dbReference>
<dbReference type="GO" id="GO:0005506">
    <property type="term" value="F:iron ion binding"/>
    <property type="evidence" value="ECO:0007669"/>
    <property type="project" value="InterPro"/>
</dbReference>
<dbReference type="PRINTS" id="PR00463">
    <property type="entry name" value="EP450I"/>
</dbReference>
<evidence type="ECO:0000256" key="5">
    <source>
        <dbReference type="ARBA" id="ARBA00023002"/>
    </source>
</evidence>
<dbReference type="PRINTS" id="PR00385">
    <property type="entry name" value="P450"/>
</dbReference>
<dbReference type="InterPro" id="IPR002401">
    <property type="entry name" value="Cyt_P450_E_grp-I"/>
</dbReference>
<evidence type="ECO:0000256" key="4">
    <source>
        <dbReference type="ARBA" id="ARBA00022723"/>
    </source>
</evidence>
<keyword evidence="3 8" id="KW-0349">Heme</keyword>
<dbReference type="GO" id="GO:0020037">
    <property type="term" value="F:heme binding"/>
    <property type="evidence" value="ECO:0007669"/>
    <property type="project" value="InterPro"/>
</dbReference>
<evidence type="ECO:0000256" key="3">
    <source>
        <dbReference type="ARBA" id="ARBA00022617"/>
    </source>
</evidence>
<feature type="chain" id="PRO_5043336924" description="Cytochrome P450" evidence="9">
    <location>
        <begin position="19"/>
        <end position="510"/>
    </location>
</feature>
<dbReference type="Pfam" id="PF00067">
    <property type="entry name" value="p450"/>
    <property type="match status" value="1"/>
</dbReference>
<feature type="binding site" description="axial binding residue" evidence="8">
    <location>
        <position position="456"/>
    </location>
    <ligand>
        <name>heme</name>
        <dbReference type="ChEBI" id="CHEBI:30413"/>
    </ligand>
    <ligandPart>
        <name>Fe</name>
        <dbReference type="ChEBI" id="CHEBI:18248"/>
    </ligandPart>
</feature>
<accession>A0AAV0N954</accession>
<evidence type="ECO:0000256" key="1">
    <source>
        <dbReference type="ARBA" id="ARBA00001971"/>
    </source>
</evidence>
<dbReference type="InterPro" id="IPR001128">
    <property type="entry name" value="Cyt_P450"/>
</dbReference>
<feature type="signal peptide" evidence="9">
    <location>
        <begin position="1"/>
        <end position="18"/>
    </location>
</feature>
<evidence type="ECO:0000256" key="2">
    <source>
        <dbReference type="ARBA" id="ARBA00010617"/>
    </source>
</evidence>
<comment type="similarity">
    <text evidence="2">Belongs to the cytochrome P450 family.</text>
</comment>
<keyword evidence="11" id="KW-1185">Reference proteome</keyword>
<evidence type="ECO:0000256" key="7">
    <source>
        <dbReference type="ARBA" id="ARBA00023033"/>
    </source>
</evidence>
<evidence type="ECO:0000256" key="8">
    <source>
        <dbReference type="PIRSR" id="PIRSR602401-1"/>
    </source>
</evidence>
<keyword evidence="6 8" id="KW-0408">Iron</keyword>
<comment type="caution">
    <text evidence="10">The sequence shown here is derived from an EMBL/GenBank/DDBJ whole genome shotgun (WGS) entry which is preliminary data.</text>
</comment>
<dbReference type="EMBL" id="CAMGYJ010000008">
    <property type="protein sequence ID" value="CAI0454997.1"/>
    <property type="molecule type" value="Genomic_DNA"/>
</dbReference>
<dbReference type="AlphaFoldDB" id="A0AAV0N954"/>
<dbReference type="CDD" id="cd11064">
    <property type="entry name" value="CYP86A"/>
    <property type="match status" value="1"/>
</dbReference>
<sequence>MAIIPLLAILLLTLLSLALPWRLTSIISSIRNTNFSLIEWPVLGVLPGLLWNAWTDNLHGAADRTLKETGGTFVFKGPWFANMDFIASSDPLNAHHIFSKSYAKYRKGQDFKAIFEFLGEGIFNVDGEAWKFQRQLLHSILNNEELQNHMTTTLKLKMETTLFPVLDARAGAEVDMQEVAKMFMFDNICLWVLGFDPGYLSVDGRSETFPYDKAFEEIFEAVIYRHIVPRGVWEFQKRFGIGSEKKISHSTKVLDEFIYNAIRIKKQEMQKEEQGQQLDMLTQLMIAGQKGESSDKSLRDMVFTLIAAGKDTLSSTLSWLLWLVATHPDVEKKILEEIERETAMAGRQESGVFMIDKDEMNRLVYLHAIICETLRLYPPAPFELRCAIEDDMLPSGHLIHKGTRILFSIYSMGRMEEIWGKDCMEFKPERWISEQGSLIHIPSYKFINFLAGPRYCLGKSLSFMQLKFIVSTLLWNYKFDMAEGQIVKPFPSTMLTMENGLKMRVSKRDV</sequence>
<reference evidence="10" key="1">
    <citation type="submission" date="2022-08" db="EMBL/GenBank/DDBJ databases">
        <authorList>
            <person name="Gutierrez-Valencia J."/>
        </authorList>
    </citation>
    <scope>NUCLEOTIDE SEQUENCE</scope>
</reference>
<name>A0AAV0N954_9ROSI</name>
<keyword evidence="7" id="KW-0503">Monooxygenase</keyword>
<evidence type="ECO:0008006" key="12">
    <source>
        <dbReference type="Google" id="ProtNLM"/>
    </source>
</evidence>
<comment type="cofactor">
    <cofactor evidence="1 8">
        <name>heme</name>
        <dbReference type="ChEBI" id="CHEBI:30413"/>
    </cofactor>
</comment>
<keyword evidence="4 8" id="KW-0479">Metal-binding</keyword>
<evidence type="ECO:0000256" key="6">
    <source>
        <dbReference type="ARBA" id="ARBA00023004"/>
    </source>
</evidence>
<dbReference type="GO" id="GO:0004497">
    <property type="term" value="F:monooxygenase activity"/>
    <property type="evidence" value="ECO:0007669"/>
    <property type="project" value="UniProtKB-KW"/>
</dbReference>
<evidence type="ECO:0000256" key="9">
    <source>
        <dbReference type="SAM" id="SignalP"/>
    </source>
</evidence>